<evidence type="ECO:0000256" key="4">
    <source>
        <dbReference type="ARBA" id="ARBA00023163"/>
    </source>
</evidence>
<evidence type="ECO:0000256" key="3">
    <source>
        <dbReference type="ARBA" id="ARBA00023016"/>
    </source>
</evidence>
<dbReference type="InterPro" id="IPR023120">
    <property type="entry name" value="WHTH_transcript_rep_HrcA_IDD"/>
</dbReference>
<dbReference type="InterPro" id="IPR021153">
    <property type="entry name" value="HrcA_C"/>
</dbReference>
<dbReference type="AlphaFoldDB" id="A0A1Y2L435"/>
<organism evidence="7 8">
    <name type="scientific">Thalassospira mesophila</name>
    <dbReference type="NCBI Taxonomy" id="1293891"/>
    <lineage>
        <taxon>Bacteria</taxon>
        <taxon>Pseudomonadati</taxon>
        <taxon>Pseudomonadota</taxon>
        <taxon>Alphaproteobacteria</taxon>
        <taxon>Rhodospirillales</taxon>
        <taxon>Thalassospiraceae</taxon>
        <taxon>Thalassospira</taxon>
    </lineage>
</organism>
<accession>A0A1Y2L435</accession>
<evidence type="ECO:0000313" key="8">
    <source>
        <dbReference type="Proteomes" id="UP000193391"/>
    </source>
</evidence>
<dbReference type="SUPFAM" id="SSF55781">
    <property type="entry name" value="GAF domain-like"/>
    <property type="match status" value="1"/>
</dbReference>
<evidence type="ECO:0000256" key="5">
    <source>
        <dbReference type="HAMAP-Rule" id="MF_00081"/>
    </source>
</evidence>
<evidence type="ECO:0000259" key="6">
    <source>
        <dbReference type="Pfam" id="PF01628"/>
    </source>
</evidence>
<feature type="domain" description="Heat-inducible transcription repressor HrcA C-terminal" evidence="6">
    <location>
        <begin position="114"/>
        <end position="337"/>
    </location>
</feature>
<dbReference type="GO" id="GO:0045892">
    <property type="term" value="P:negative regulation of DNA-templated transcription"/>
    <property type="evidence" value="ECO:0007669"/>
    <property type="project" value="UniProtKB-UniRule"/>
</dbReference>
<dbReference type="STRING" id="1293891.TMES_01085"/>
<name>A0A1Y2L435_9PROT</name>
<dbReference type="EMBL" id="JFKA01000001">
    <property type="protein sequence ID" value="OSQ40431.1"/>
    <property type="molecule type" value="Genomic_DNA"/>
</dbReference>
<dbReference type="PANTHER" id="PTHR34824:SF1">
    <property type="entry name" value="HEAT-INDUCIBLE TRANSCRIPTION REPRESSOR HRCA"/>
    <property type="match status" value="1"/>
</dbReference>
<dbReference type="NCBIfam" id="TIGR00331">
    <property type="entry name" value="hrcA"/>
    <property type="match status" value="1"/>
</dbReference>
<dbReference type="RefSeq" id="WP_085578608.1">
    <property type="nucleotide sequence ID" value="NZ_JFKA01000001.1"/>
</dbReference>
<dbReference type="InterPro" id="IPR029016">
    <property type="entry name" value="GAF-like_dom_sf"/>
</dbReference>
<keyword evidence="8" id="KW-1185">Reference proteome</keyword>
<dbReference type="Gene3D" id="1.10.10.10">
    <property type="entry name" value="Winged helix-like DNA-binding domain superfamily/Winged helix DNA-binding domain"/>
    <property type="match status" value="1"/>
</dbReference>
<keyword evidence="4 5" id="KW-0804">Transcription</keyword>
<dbReference type="Proteomes" id="UP000193391">
    <property type="component" value="Unassembled WGS sequence"/>
</dbReference>
<keyword evidence="1 5" id="KW-0678">Repressor</keyword>
<evidence type="ECO:0000313" key="7">
    <source>
        <dbReference type="EMBL" id="OSQ40431.1"/>
    </source>
</evidence>
<dbReference type="GO" id="GO:0003677">
    <property type="term" value="F:DNA binding"/>
    <property type="evidence" value="ECO:0007669"/>
    <property type="project" value="InterPro"/>
</dbReference>
<evidence type="ECO:0000256" key="1">
    <source>
        <dbReference type="ARBA" id="ARBA00022491"/>
    </source>
</evidence>
<comment type="function">
    <text evidence="5">Negative regulator of class I heat shock genes (grpE-dnaK-dnaJ and groELS operons). Prevents heat-shock induction of these operons.</text>
</comment>
<keyword evidence="3 5" id="KW-0346">Stress response</keyword>
<evidence type="ECO:0000256" key="2">
    <source>
        <dbReference type="ARBA" id="ARBA00023015"/>
    </source>
</evidence>
<sequence length="352" mass="37967">MALMDNTMLGDLNERSREVFRQIVDAYVETGEPIGSRTIARRMSEKLSAATVRNVMSDLEDQGLLVAPHISAGRLPSEKGLRLFVNALMEVGDLPHAERDQLTKNCERAGYSLDEMLGEATSMLSGLSRCAGLVVAPKTDGLRLKQIEFVPLSPGKVLAVLVAQNGSVENRIVDVPANLPTSALTEAANYLNTQLAGKTLDDARLLVARERDRIQTELDVLSANLIDAGIATWAGGVKDSSLIIKGQSQLLENIATIEQLETVRRLFNVLEARDQMIELLDVTSDAEGVQIFIGTENKLFGGSGLSMVISPYQNAEGSIVGAIGVVGPTRINYARIIPLVDYTAKLVGRLIG</sequence>
<comment type="caution">
    <text evidence="7">The sequence shown here is derived from an EMBL/GenBank/DDBJ whole genome shotgun (WGS) entry which is preliminary data.</text>
</comment>
<dbReference type="PANTHER" id="PTHR34824">
    <property type="entry name" value="HEAT-INDUCIBLE TRANSCRIPTION REPRESSOR HRCA"/>
    <property type="match status" value="1"/>
</dbReference>
<dbReference type="Pfam" id="PF01628">
    <property type="entry name" value="HrcA"/>
    <property type="match status" value="1"/>
</dbReference>
<dbReference type="Gene3D" id="3.30.390.60">
    <property type="entry name" value="Heat-inducible transcription repressor hrca homolog, domain 3"/>
    <property type="match status" value="1"/>
</dbReference>
<reference evidence="7 8" key="1">
    <citation type="submission" date="2014-03" db="EMBL/GenBank/DDBJ databases">
        <title>The draft genome sequence of Thalassospira mesophila JCM 18969.</title>
        <authorList>
            <person name="Lai Q."/>
            <person name="Shao Z."/>
        </authorList>
    </citation>
    <scope>NUCLEOTIDE SEQUENCE [LARGE SCALE GENOMIC DNA]</scope>
    <source>
        <strain evidence="7 8">JCM 18969</strain>
    </source>
</reference>
<gene>
    <name evidence="5 7" type="primary">hrcA</name>
    <name evidence="7" type="ORF">TMES_01085</name>
</gene>
<dbReference type="OrthoDB" id="9783139at2"/>
<dbReference type="InterPro" id="IPR036390">
    <property type="entry name" value="WH_DNA-bd_sf"/>
</dbReference>
<dbReference type="PIRSF" id="PIRSF005485">
    <property type="entry name" value="HrcA"/>
    <property type="match status" value="1"/>
</dbReference>
<protein>
    <recommendedName>
        <fullName evidence="5">Heat-inducible transcription repressor HrcA</fullName>
    </recommendedName>
</protein>
<dbReference type="HAMAP" id="MF_00081">
    <property type="entry name" value="HrcA"/>
    <property type="match status" value="1"/>
</dbReference>
<dbReference type="SUPFAM" id="SSF46785">
    <property type="entry name" value="Winged helix' DNA-binding domain"/>
    <property type="match status" value="1"/>
</dbReference>
<dbReference type="InterPro" id="IPR002571">
    <property type="entry name" value="HrcA"/>
</dbReference>
<proteinExistence type="inferred from homology"/>
<dbReference type="Gene3D" id="3.30.450.40">
    <property type="match status" value="1"/>
</dbReference>
<dbReference type="InterPro" id="IPR036388">
    <property type="entry name" value="WH-like_DNA-bd_sf"/>
</dbReference>
<comment type="similarity">
    <text evidence="5">Belongs to the HrcA family.</text>
</comment>
<keyword evidence="2 5" id="KW-0805">Transcription regulation</keyword>